<dbReference type="AlphaFoldDB" id="A0A5J9SF42"/>
<reference evidence="6 7" key="1">
    <citation type="journal article" date="2019" name="Sci. Rep.">
        <title>A high-quality genome of Eragrostis curvula grass provides insights into Poaceae evolution and supports new strategies to enhance forage quality.</title>
        <authorList>
            <person name="Carballo J."/>
            <person name="Santos B.A.C.M."/>
            <person name="Zappacosta D."/>
            <person name="Garbus I."/>
            <person name="Selva J.P."/>
            <person name="Gallo C.A."/>
            <person name="Diaz A."/>
            <person name="Albertini E."/>
            <person name="Caccamo M."/>
            <person name="Echenique V."/>
        </authorList>
    </citation>
    <scope>NUCLEOTIDE SEQUENCE [LARGE SCALE GENOMIC DNA]</scope>
    <source>
        <strain evidence="7">cv. Victoria</strain>
        <tissue evidence="6">Leaf</tissue>
    </source>
</reference>
<dbReference type="EMBL" id="RWGY01000953">
    <property type="protein sequence ID" value="TVT97729.1"/>
    <property type="molecule type" value="Genomic_DNA"/>
</dbReference>
<protein>
    <recommendedName>
        <fullName evidence="8">Caffeoyl-CoA O-methyltransferase</fullName>
    </recommendedName>
</protein>
<feature type="non-terminal residue" evidence="6">
    <location>
        <position position="1"/>
    </location>
</feature>
<dbReference type="Proteomes" id="UP000324897">
    <property type="component" value="Unassembled WGS sequence"/>
</dbReference>
<proteinExistence type="inferred from homology"/>
<dbReference type="OrthoDB" id="10251242at2759"/>
<keyword evidence="3" id="KW-0949">S-adenosyl-L-methionine</keyword>
<evidence type="ECO:0000313" key="7">
    <source>
        <dbReference type="Proteomes" id="UP000324897"/>
    </source>
</evidence>
<sequence length="266" mass="29363">MLVGASKENQCGRQAKSLKESSMASKDSPAVMPSPPDVKTLLKSQALYKYILDTTVLPNEPECMRELRLLTDKHELRIMASSPDEAQLLGMLVKITGAKNTIEVGVYTGHSLLATALALPDDGKVVAIDTKRDDYDRIGRQFVEKAGVEHKVDFREGPALDHLAELLADDGNLGRFDMAFVDADKPNYVRYHEQLLRLVRVGGLIIYDNTLWSGTVALPDDAPLSDFDRPYCVAIKDLNVRLSADKRVEVVQLAIADGVTICRRVV</sequence>
<comment type="caution">
    <text evidence="6">The sequence shown here is derived from an EMBL/GenBank/DDBJ whole genome shotgun (WGS) entry which is preliminary data.</text>
</comment>
<dbReference type="Pfam" id="PF01596">
    <property type="entry name" value="Methyltransf_3"/>
    <property type="match status" value="1"/>
</dbReference>
<dbReference type="GO" id="GO:0008757">
    <property type="term" value="F:S-adenosylmethionine-dependent methyltransferase activity"/>
    <property type="evidence" value="ECO:0007669"/>
    <property type="project" value="TreeGrafter"/>
</dbReference>
<evidence type="ECO:0000256" key="2">
    <source>
        <dbReference type="ARBA" id="ARBA00022679"/>
    </source>
</evidence>
<dbReference type="InterPro" id="IPR050362">
    <property type="entry name" value="Cation-dep_OMT"/>
</dbReference>
<feature type="region of interest" description="Disordered" evidence="5">
    <location>
        <begin position="1"/>
        <end position="36"/>
    </location>
</feature>
<name>A0A5J9SF42_9POAL</name>
<keyword evidence="7" id="KW-1185">Reference proteome</keyword>
<dbReference type="Gramene" id="TVT97729">
    <property type="protein sequence ID" value="TVT97729"/>
    <property type="gene ID" value="EJB05_57016"/>
</dbReference>
<dbReference type="PANTHER" id="PTHR10509:SF57">
    <property type="entry name" value="CAFFEOYL-COA O-METHYLTRANSFERASE 1"/>
    <property type="match status" value="1"/>
</dbReference>
<organism evidence="6 7">
    <name type="scientific">Eragrostis curvula</name>
    <name type="common">weeping love grass</name>
    <dbReference type="NCBI Taxonomy" id="38414"/>
    <lineage>
        <taxon>Eukaryota</taxon>
        <taxon>Viridiplantae</taxon>
        <taxon>Streptophyta</taxon>
        <taxon>Embryophyta</taxon>
        <taxon>Tracheophyta</taxon>
        <taxon>Spermatophyta</taxon>
        <taxon>Magnoliopsida</taxon>
        <taxon>Liliopsida</taxon>
        <taxon>Poales</taxon>
        <taxon>Poaceae</taxon>
        <taxon>PACMAD clade</taxon>
        <taxon>Chloridoideae</taxon>
        <taxon>Eragrostideae</taxon>
        <taxon>Eragrostidinae</taxon>
        <taxon>Eragrostis</taxon>
    </lineage>
</organism>
<comment type="similarity">
    <text evidence="4">Belongs to the class I-like SAM-binding methyltransferase superfamily. Cation-dependent O-methyltransferase family.</text>
</comment>
<keyword evidence="2" id="KW-0808">Transferase</keyword>
<keyword evidence="1" id="KW-0489">Methyltransferase</keyword>
<evidence type="ECO:0000313" key="6">
    <source>
        <dbReference type="EMBL" id="TVT97729.1"/>
    </source>
</evidence>
<dbReference type="PANTHER" id="PTHR10509">
    <property type="entry name" value="O-METHYLTRANSFERASE-RELATED"/>
    <property type="match status" value="1"/>
</dbReference>
<dbReference type="GO" id="GO:0008171">
    <property type="term" value="F:O-methyltransferase activity"/>
    <property type="evidence" value="ECO:0007669"/>
    <property type="project" value="InterPro"/>
</dbReference>
<dbReference type="InterPro" id="IPR002935">
    <property type="entry name" value="SAM_O-MeTrfase"/>
</dbReference>
<evidence type="ECO:0000256" key="5">
    <source>
        <dbReference type="SAM" id="MobiDB-lite"/>
    </source>
</evidence>
<evidence type="ECO:0000256" key="1">
    <source>
        <dbReference type="ARBA" id="ARBA00022603"/>
    </source>
</evidence>
<dbReference type="PROSITE" id="PS51682">
    <property type="entry name" value="SAM_OMT_I"/>
    <property type="match status" value="1"/>
</dbReference>
<evidence type="ECO:0008006" key="8">
    <source>
        <dbReference type="Google" id="ProtNLM"/>
    </source>
</evidence>
<dbReference type="Gene3D" id="3.40.50.150">
    <property type="entry name" value="Vaccinia Virus protein VP39"/>
    <property type="match status" value="1"/>
</dbReference>
<accession>A0A5J9SF42</accession>
<dbReference type="GO" id="GO:0032259">
    <property type="term" value="P:methylation"/>
    <property type="evidence" value="ECO:0007669"/>
    <property type="project" value="UniProtKB-KW"/>
</dbReference>
<evidence type="ECO:0000256" key="4">
    <source>
        <dbReference type="ARBA" id="ARBA00023453"/>
    </source>
</evidence>
<evidence type="ECO:0000256" key="3">
    <source>
        <dbReference type="ARBA" id="ARBA00022691"/>
    </source>
</evidence>
<dbReference type="SUPFAM" id="SSF53335">
    <property type="entry name" value="S-adenosyl-L-methionine-dependent methyltransferases"/>
    <property type="match status" value="1"/>
</dbReference>
<gene>
    <name evidence="6" type="ORF">EJB05_57016</name>
</gene>
<dbReference type="InterPro" id="IPR029063">
    <property type="entry name" value="SAM-dependent_MTases_sf"/>
</dbReference>